<keyword evidence="2" id="KW-1185">Reference proteome</keyword>
<dbReference type="Proteomes" id="UP000232223">
    <property type="component" value="Chromosome"/>
</dbReference>
<gene>
    <name evidence="1" type="ORF">MTABA_v1c03390</name>
</gene>
<dbReference type="EMBL" id="CP024969">
    <property type="protein sequence ID" value="ATZ21542.1"/>
    <property type="molecule type" value="Genomic_DNA"/>
</dbReference>
<evidence type="ECO:0000313" key="1">
    <source>
        <dbReference type="EMBL" id="ATZ21542.1"/>
    </source>
</evidence>
<sequence>MFSFSEELSTSKNIWDLAKNEQISIIINYFFKIKFNLNQKNNLKITFDYEKMKVCFNFKNWENKNIFIILNKITDIKKINLMDLINIYFKIKKNSQLKNIIHLFINFKVKKTKIF</sequence>
<dbReference type="AlphaFoldDB" id="A0A2K8P464"/>
<proteinExistence type="predicted"/>
<name>A0A2K8P464_9MOLU</name>
<dbReference type="KEGG" id="mtab:MTABA_v1c03390"/>
<evidence type="ECO:0000313" key="2">
    <source>
        <dbReference type="Proteomes" id="UP000232223"/>
    </source>
</evidence>
<reference evidence="1 2" key="1">
    <citation type="submission" date="2017-11" db="EMBL/GenBank/DDBJ databases">
        <title>Genome sequence of Mesoplasma tabanidae BARC 857 (ATCC 49584).</title>
        <authorList>
            <person name="Lo W.-S."/>
            <person name="Kuo C.-H."/>
        </authorList>
    </citation>
    <scope>NUCLEOTIDE SEQUENCE [LARGE SCALE GENOMIC DNA]</scope>
    <source>
        <strain evidence="1 2">BARC 857</strain>
    </source>
</reference>
<protein>
    <submittedName>
        <fullName evidence="1">Uncharacterized protein</fullName>
    </submittedName>
</protein>
<accession>A0A2K8P464</accession>
<organism evidence="1 2">
    <name type="scientific">Mesoplasma tabanidae</name>
    <dbReference type="NCBI Taxonomy" id="219745"/>
    <lineage>
        <taxon>Bacteria</taxon>
        <taxon>Bacillati</taxon>
        <taxon>Mycoplasmatota</taxon>
        <taxon>Mollicutes</taxon>
        <taxon>Entomoplasmatales</taxon>
        <taxon>Entomoplasmataceae</taxon>
        <taxon>Mesoplasma</taxon>
    </lineage>
</organism>